<dbReference type="EMBL" id="JAKLTY010000002">
    <property type="protein sequence ID" value="MCG2625663.1"/>
    <property type="molecule type" value="Genomic_DNA"/>
</dbReference>
<dbReference type="GO" id="GO:0016903">
    <property type="term" value="F:oxidoreductase activity, acting on the aldehyde or oxo group of donors"/>
    <property type="evidence" value="ECO:0007669"/>
    <property type="project" value="InterPro"/>
</dbReference>
<evidence type="ECO:0000313" key="5">
    <source>
        <dbReference type="Proteomes" id="UP001139054"/>
    </source>
</evidence>
<dbReference type="InterPro" id="IPR019752">
    <property type="entry name" value="Pyrv/ketoisovalerate_OxRed_cat"/>
</dbReference>
<sequence>MRDETVRLALPASGEATERPISIAIVAMGGQGGGVLTDWIVQLAENHGWVAQSTSVPGVAQRTGATIYYIEAMPPLDGRKPILSLMPTPGDVDVVMAAEFMEAGRSILRGLVTPDRTTLIASNHRSFAVGEKIAPGNGIADSGAVTGAIGIAAKTEIIFDLNALAIAHGSVISAAMFGALAAAGVLPFSRDSYLDVIRAGGKGAKASVETFEAAFARVKSGPAEVAAPTQAKPVSKIPSSAISDPQLGALIARLNQELPAPALAMARAGLRKVVDFQDVAYGGEYLDILKVLHAADRSAGGGAHAYAFTEVAAKYLANAMSYDDVIRVADLKTRAGRRTRIENELEMSDGQVLQTTEFMHPRMEEVMGMLPVGVSRWLGARPRLLGWLDRRVNKGRRVKTYSLPWFLALYVVGGMRGLRRRSLRHAVETAHRDAWLKAATDAVANNYQLGVEILQCRRLVKGYSDTHSRGLSKFDRTLAAIKLVERREDAADWARRLREAALKDSAGTALDGVIQTIKTFA</sequence>
<evidence type="ECO:0000313" key="4">
    <source>
        <dbReference type="EMBL" id="MCG2625663.1"/>
    </source>
</evidence>
<accession>A0A9X1U869</accession>
<dbReference type="Pfam" id="PF01558">
    <property type="entry name" value="POR"/>
    <property type="match status" value="1"/>
</dbReference>
<evidence type="ECO:0000256" key="1">
    <source>
        <dbReference type="ARBA" id="ARBA00023002"/>
    </source>
</evidence>
<dbReference type="PANTHER" id="PTHR43854:SF1">
    <property type="entry name" value="INDOLEPYRUVATE OXIDOREDUCTASE SUBUNIT IORB"/>
    <property type="match status" value="1"/>
</dbReference>
<feature type="domain" description="DUF6537" evidence="3">
    <location>
        <begin position="265"/>
        <end position="478"/>
    </location>
</feature>
<dbReference type="InterPro" id="IPR052198">
    <property type="entry name" value="IorB_Oxidoreductase"/>
</dbReference>
<dbReference type="InterPro" id="IPR046667">
    <property type="entry name" value="DUF6537"/>
</dbReference>
<keyword evidence="1" id="KW-0560">Oxidoreductase</keyword>
<organism evidence="4 5">
    <name type="scientific">Bradyrhizobium zhengyangense</name>
    <dbReference type="NCBI Taxonomy" id="2911009"/>
    <lineage>
        <taxon>Bacteria</taxon>
        <taxon>Pseudomonadati</taxon>
        <taxon>Pseudomonadota</taxon>
        <taxon>Alphaproteobacteria</taxon>
        <taxon>Hyphomicrobiales</taxon>
        <taxon>Nitrobacteraceae</taxon>
        <taxon>Bradyrhizobium</taxon>
    </lineage>
</organism>
<feature type="domain" description="Pyruvate/ketoisovalerate oxidoreductase catalytic" evidence="2">
    <location>
        <begin position="29"/>
        <end position="215"/>
    </location>
</feature>
<dbReference type="Proteomes" id="UP001139054">
    <property type="component" value="Unassembled WGS sequence"/>
</dbReference>
<dbReference type="Pfam" id="PF20169">
    <property type="entry name" value="DUF6537"/>
    <property type="match status" value="1"/>
</dbReference>
<dbReference type="NCBIfam" id="NF006179">
    <property type="entry name" value="PRK08312.1"/>
    <property type="match status" value="1"/>
</dbReference>
<reference evidence="4" key="1">
    <citation type="submission" date="2022-01" db="EMBL/GenBank/DDBJ databases">
        <title>Genome sequnece data of strain Bradyrhizobium sp. nov.</title>
        <authorList>
            <person name="Zhang J."/>
        </authorList>
    </citation>
    <scope>NUCLEOTIDE SEQUENCE</scope>
    <source>
        <strain evidence="4">WYCCWR 13023</strain>
    </source>
</reference>
<dbReference type="Gene3D" id="3.40.920.10">
    <property type="entry name" value="Pyruvate-ferredoxin oxidoreductase, PFOR, domain III"/>
    <property type="match status" value="1"/>
</dbReference>
<dbReference type="PANTHER" id="PTHR43854">
    <property type="entry name" value="INDOLEPYRUVATE OXIDOREDUCTASE SUBUNIT IORB"/>
    <property type="match status" value="1"/>
</dbReference>
<gene>
    <name evidence="4" type="ORF">L6654_03420</name>
</gene>
<evidence type="ECO:0000259" key="2">
    <source>
        <dbReference type="Pfam" id="PF01558"/>
    </source>
</evidence>
<name>A0A9X1U869_9BRAD</name>
<protein>
    <submittedName>
        <fullName evidence="4">Indolepyruvate oxidoreductase subunit beta family protein</fullName>
    </submittedName>
</protein>
<dbReference type="InterPro" id="IPR002869">
    <property type="entry name" value="Pyrv_flavodox_OxRed_cen"/>
</dbReference>
<evidence type="ECO:0000259" key="3">
    <source>
        <dbReference type="Pfam" id="PF20169"/>
    </source>
</evidence>
<dbReference type="RefSeq" id="WP_237858985.1">
    <property type="nucleotide sequence ID" value="NZ_JAKLTY010000002.1"/>
</dbReference>
<proteinExistence type="predicted"/>
<comment type="caution">
    <text evidence="4">The sequence shown here is derived from an EMBL/GenBank/DDBJ whole genome shotgun (WGS) entry which is preliminary data.</text>
</comment>
<dbReference type="AlphaFoldDB" id="A0A9X1U869"/>